<dbReference type="EnsemblPlants" id="KQL11146">
    <property type="protein sequence ID" value="KQL11146"/>
    <property type="gene ID" value="SETIT_007705mg"/>
</dbReference>
<dbReference type="PANTHER" id="PTHR34395:SF15">
    <property type="entry name" value="OS09G0292400 PROTEIN"/>
    <property type="match status" value="1"/>
</dbReference>
<name>K3Y0J4_SETIT</name>
<feature type="compositionally biased region" description="Basic and acidic residues" evidence="1">
    <location>
        <begin position="45"/>
        <end position="58"/>
    </location>
</feature>
<accession>K3Y0J4</accession>
<evidence type="ECO:0000256" key="1">
    <source>
        <dbReference type="SAM" id="MobiDB-lite"/>
    </source>
</evidence>
<feature type="region of interest" description="Disordered" evidence="1">
    <location>
        <begin position="34"/>
        <end position="58"/>
    </location>
</feature>
<dbReference type="Gramene" id="KQL11146">
    <property type="protein sequence ID" value="KQL11146"/>
    <property type="gene ID" value="SETIT_007705mg"/>
</dbReference>
<sequence length="76" mass="8903">MVASRKKPEKEGQRPRKSAKIEAMMERFLEMRTKQAEDEAQQLARENETREKKDAKGDEYSIKKCISIINTMEVTK</sequence>
<reference evidence="2" key="2">
    <citation type="submission" date="2018-08" db="UniProtKB">
        <authorList>
            <consortium name="EnsemblPlants"/>
        </authorList>
    </citation>
    <scope>IDENTIFICATION</scope>
    <source>
        <strain evidence="2">Yugu1</strain>
    </source>
</reference>
<evidence type="ECO:0000313" key="2">
    <source>
        <dbReference type="EnsemblPlants" id="KQL11146"/>
    </source>
</evidence>
<evidence type="ECO:0000313" key="3">
    <source>
        <dbReference type="Proteomes" id="UP000004995"/>
    </source>
</evidence>
<dbReference type="OMA" id="PIMRCIS"/>
<dbReference type="PANTHER" id="PTHR34395">
    <property type="entry name" value="OS11G0427500 PROTEIN"/>
    <property type="match status" value="1"/>
</dbReference>
<dbReference type="HOGENOM" id="CLU_160309_0_1_1"/>
<dbReference type="Proteomes" id="UP000004995">
    <property type="component" value="Unassembled WGS sequence"/>
</dbReference>
<protein>
    <submittedName>
        <fullName evidence="2">Uncharacterized protein</fullName>
    </submittedName>
</protein>
<keyword evidence="3" id="KW-1185">Reference proteome</keyword>
<reference evidence="3" key="1">
    <citation type="journal article" date="2012" name="Nat. Biotechnol.">
        <title>Reference genome sequence of the model plant Setaria.</title>
        <authorList>
            <person name="Bennetzen J.L."/>
            <person name="Schmutz J."/>
            <person name="Wang H."/>
            <person name="Percifield R."/>
            <person name="Hawkins J."/>
            <person name="Pontaroli A.C."/>
            <person name="Estep M."/>
            <person name="Feng L."/>
            <person name="Vaughn J.N."/>
            <person name="Grimwood J."/>
            <person name="Jenkins J."/>
            <person name="Barry K."/>
            <person name="Lindquist E."/>
            <person name="Hellsten U."/>
            <person name="Deshpande S."/>
            <person name="Wang X."/>
            <person name="Wu X."/>
            <person name="Mitros T."/>
            <person name="Triplett J."/>
            <person name="Yang X."/>
            <person name="Ye C.Y."/>
            <person name="Mauro-Herrera M."/>
            <person name="Wang L."/>
            <person name="Li P."/>
            <person name="Sharma M."/>
            <person name="Sharma R."/>
            <person name="Ronald P.C."/>
            <person name="Panaud O."/>
            <person name="Kellogg E.A."/>
            <person name="Brutnell T.P."/>
            <person name="Doust A.N."/>
            <person name="Tuskan G.A."/>
            <person name="Rokhsar D."/>
            <person name="Devos K.M."/>
        </authorList>
    </citation>
    <scope>NUCLEOTIDE SEQUENCE [LARGE SCALE GENOMIC DNA]</scope>
    <source>
        <strain evidence="3">cv. Yugu1</strain>
    </source>
</reference>
<dbReference type="AlphaFoldDB" id="K3Y0J4"/>
<dbReference type="EMBL" id="AGNK02002579">
    <property type="status" value="NOT_ANNOTATED_CDS"/>
    <property type="molecule type" value="Genomic_DNA"/>
</dbReference>
<proteinExistence type="predicted"/>
<organism evidence="2 3">
    <name type="scientific">Setaria italica</name>
    <name type="common">Foxtail millet</name>
    <name type="synonym">Panicum italicum</name>
    <dbReference type="NCBI Taxonomy" id="4555"/>
    <lineage>
        <taxon>Eukaryota</taxon>
        <taxon>Viridiplantae</taxon>
        <taxon>Streptophyta</taxon>
        <taxon>Embryophyta</taxon>
        <taxon>Tracheophyta</taxon>
        <taxon>Spermatophyta</taxon>
        <taxon>Magnoliopsida</taxon>
        <taxon>Liliopsida</taxon>
        <taxon>Poales</taxon>
        <taxon>Poaceae</taxon>
        <taxon>PACMAD clade</taxon>
        <taxon>Panicoideae</taxon>
        <taxon>Panicodae</taxon>
        <taxon>Paniceae</taxon>
        <taxon>Cenchrinae</taxon>
        <taxon>Setaria</taxon>
    </lineage>
</organism>
<dbReference type="InParanoid" id="K3Y0J4"/>